<proteinExistence type="inferred from homology"/>
<feature type="transmembrane region" description="Helical" evidence="10">
    <location>
        <begin position="288"/>
        <end position="308"/>
    </location>
</feature>
<evidence type="ECO:0000313" key="12">
    <source>
        <dbReference type="EMBL" id="KAK3056802.1"/>
    </source>
</evidence>
<dbReference type="AlphaFoldDB" id="A0AAJ0GG16"/>
<keyword evidence="3 10" id="KW-1133">Transmembrane helix</keyword>
<keyword evidence="2 10" id="KW-0812">Transmembrane</keyword>
<comment type="subcellular location">
    <subcellularLocation>
        <location evidence="1">Membrane</location>
        <topology evidence="1">Multi-pass membrane protein</topology>
    </subcellularLocation>
</comment>
<feature type="transmembrane region" description="Helical" evidence="10">
    <location>
        <begin position="442"/>
        <end position="461"/>
    </location>
</feature>
<reference evidence="12" key="1">
    <citation type="submission" date="2023-04" db="EMBL/GenBank/DDBJ databases">
        <title>Black Yeasts Isolated from many extreme environments.</title>
        <authorList>
            <person name="Coleine C."/>
            <person name="Stajich J.E."/>
            <person name="Selbmann L."/>
        </authorList>
    </citation>
    <scope>NUCLEOTIDE SEQUENCE</scope>
    <source>
        <strain evidence="12">CCFEE 5312</strain>
    </source>
</reference>
<dbReference type="CDD" id="cd17323">
    <property type="entry name" value="MFS_Tpo1_MDR_like"/>
    <property type="match status" value="1"/>
</dbReference>
<evidence type="ECO:0000313" key="13">
    <source>
        <dbReference type="Proteomes" id="UP001271007"/>
    </source>
</evidence>
<evidence type="ECO:0000256" key="7">
    <source>
        <dbReference type="ARBA" id="ARBA00069139"/>
    </source>
</evidence>
<evidence type="ECO:0000256" key="10">
    <source>
        <dbReference type="SAM" id="Phobius"/>
    </source>
</evidence>
<feature type="compositionally biased region" description="Low complexity" evidence="9">
    <location>
        <begin position="58"/>
        <end position="68"/>
    </location>
</feature>
<feature type="compositionally biased region" description="Basic and acidic residues" evidence="9">
    <location>
        <begin position="25"/>
        <end position="40"/>
    </location>
</feature>
<feature type="transmembrane region" description="Helical" evidence="10">
    <location>
        <begin position="356"/>
        <end position="378"/>
    </location>
</feature>
<evidence type="ECO:0000256" key="2">
    <source>
        <dbReference type="ARBA" id="ARBA00022692"/>
    </source>
</evidence>
<comment type="caution">
    <text evidence="12">The sequence shown here is derived from an EMBL/GenBank/DDBJ whole genome shotgun (WGS) entry which is preliminary data.</text>
</comment>
<dbReference type="PANTHER" id="PTHR23502">
    <property type="entry name" value="MAJOR FACILITATOR SUPERFAMILY"/>
    <property type="match status" value="1"/>
</dbReference>
<dbReference type="Gene3D" id="1.20.1250.20">
    <property type="entry name" value="MFS general substrate transporter like domains"/>
    <property type="match status" value="1"/>
</dbReference>
<feature type="region of interest" description="Disordered" evidence="9">
    <location>
        <begin position="1"/>
        <end position="74"/>
    </location>
</feature>
<dbReference type="GO" id="GO:0022857">
    <property type="term" value="F:transmembrane transporter activity"/>
    <property type="evidence" value="ECO:0007669"/>
    <property type="project" value="InterPro"/>
</dbReference>
<dbReference type="InterPro" id="IPR036259">
    <property type="entry name" value="MFS_trans_sf"/>
</dbReference>
<feature type="transmembrane region" description="Helical" evidence="10">
    <location>
        <begin position="199"/>
        <end position="217"/>
    </location>
</feature>
<feature type="transmembrane region" description="Helical" evidence="10">
    <location>
        <begin position="255"/>
        <end position="276"/>
    </location>
</feature>
<evidence type="ECO:0000259" key="11">
    <source>
        <dbReference type="PROSITE" id="PS50850"/>
    </source>
</evidence>
<feature type="transmembrane region" description="Helical" evidence="10">
    <location>
        <begin position="398"/>
        <end position="421"/>
    </location>
</feature>
<dbReference type="InterPro" id="IPR011701">
    <property type="entry name" value="MFS"/>
</dbReference>
<accession>A0AAJ0GG16</accession>
<protein>
    <recommendedName>
        <fullName evidence="7">Cercosporin MFS transporter CTB4</fullName>
    </recommendedName>
    <alternativeName>
        <fullName evidence="8">Cercosporin toxin biosynthesis cluster protein 4</fullName>
    </alternativeName>
</protein>
<dbReference type="Proteomes" id="UP001271007">
    <property type="component" value="Unassembled WGS sequence"/>
</dbReference>
<evidence type="ECO:0000256" key="1">
    <source>
        <dbReference type="ARBA" id="ARBA00004141"/>
    </source>
</evidence>
<dbReference type="EMBL" id="JAWDJX010000005">
    <property type="protein sequence ID" value="KAK3056802.1"/>
    <property type="molecule type" value="Genomic_DNA"/>
</dbReference>
<evidence type="ECO:0000256" key="9">
    <source>
        <dbReference type="SAM" id="MobiDB-lite"/>
    </source>
</evidence>
<dbReference type="PANTHER" id="PTHR23502:SF59">
    <property type="entry name" value="MULTIDRUG TRANSPORTER, PUTATIVE (AFU_ORTHOLOGUE AFUA_1G10370)-RELATED"/>
    <property type="match status" value="1"/>
</dbReference>
<evidence type="ECO:0000256" key="3">
    <source>
        <dbReference type="ARBA" id="ARBA00022989"/>
    </source>
</evidence>
<organism evidence="12 13">
    <name type="scientific">Extremus antarcticus</name>
    <dbReference type="NCBI Taxonomy" id="702011"/>
    <lineage>
        <taxon>Eukaryota</taxon>
        <taxon>Fungi</taxon>
        <taxon>Dikarya</taxon>
        <taxon>Ascomycota</taxon>
        <taxon>Pezizomycotina</taxon>
        <taxon>Dothideomycetes</taxon>
        <taxon>Dothideomycetidae</taxon>
        <taxon>Mycosphaerellales</taxon>
        <taxon>Extremaceae</taxon>
        <taxon>Extremus</taxon>
    </lineage>
</organism>
<name>A0AAJ0GG16_9PEZI</name>
<feature type="compositionally biased region" description="Polar residues" evidence="9">
    <location>
        <begin position="1"/>
        <end position="17"/>
    </location>
</feature>
<feature type="transmembrane region" description="Helical" evidence="10">
    <location>
        <begin position="535"/>
        <end position="559"/>
    </location>
</feature>
<dbReference type="FunFam" id="1.20.1250.20:FF:000011">
    <property type="entry name" value="MFS multidrug transporter, putative"/>
    <property type="match status" value="1"/>
</dbReference>
<dbReference type="Pfam" id="PF07690">
    <property type="entry name" value="MFS_1"/>
    <property type="match status" value="1"/>
</dbReference>
<feature type="transmembrane region" description="Helical" evidence="10">
    <location>
        <begin position="131"/>
        <end position="152"/>
    </location>
</feature>
<feature type="transmembrane region" description="Helical" evidence="10">
    <location>
        <begin position="164"/>
        <end position="187"/>
    </location>
</feature>
<keyword evidence="4 10" id="KW-0472">Membrane</keyword>
<dbReference type="SUPFAM" id="SSF103473">
    <property type="entry name" value="MFS general substrate transporter"/>
    <property type="match status" value="1"/>
</dbReference>
<gene>
    <name evidence="12" type="ORF">LTR09_002595</name>
</gene>
<evidence type="ECO:0000256" key="6">
    <source>
        <dbReference type="ARBA" id="ARBA00053977"/>
    </source>
</evidence>
<feature type="transmembrane region" description="Helical" evidence="10">
    <location>
        <begin position="501"/>
        <end position="523"/>
    </location>
</feature>
<evidence type="ECO:0000256" key="4">
    <source>
        <dbReference type="ARBA" id="ARBA00023136"/>
    </source>
</evidence>
<feature type="transmembrane region" description="Helical" evidence="10">
    <location>
        <begin position="467"/>
        <end position="494"/>
    </location>
</feature>
<evidence type="ECO:0000256" key="5">
    <source>
        <dbReference type="ARBA" id="ARBA00038347"/>
    </source>
</evidence>
<comment type="similarity">
    <text evidence="5">Belongs to the major facilitator superfamily. CAR1 family.</text>
</comment>
<evidence type="ECO:0000256" key="8">
    <source>
        <dbReference type="ARBA" id="ARBA00077167"/>
    </source>
</evidence>
<keyword evidence="13" id="KW-1185">Reference proteome</keyword>
<dbReference type="InterPro" id="IPR020846">
    <property type="entry name" value="MFS_dom"/>
</dbReference>
<dbReference type="PROSITE" id="PS50850">
    <property type="entry name" value="MFS"/>
    <property type="match status" value="1"/>
</dbReference>
<dbReference type="GO" id="GO:0005886">
    <property type="term" value="C:plasma membrane"/>
    <property type="evidence" value="ECO:0007669"/>
    <property type="project" value="TreeGrafter"/>
</dbReference>
<sequence>MADPTSTPSDLEKGQTSNDKDFEDIEKAQRDSDDSPHDDSDSSSTFSEPHMEGPRSIRGCSSTGLSRTTSRRLERANTAASFALSKIRSRNPRGQFSHPLLHEKSSPDHIVDFDGPDDPYRPINWVFRKKAITTALYGLTTMGATLASSIFSPATKQIAEEFGVGVEVATLGTALFLFGLGLGPLLWAPLSELYGRKPAVLIPAFIGGIFAFGCGASKDIQTVIICRFFQGVFSSAPVTNTGGVLGDIWSAEQRAAAIVGYAIAVVGGPTLGPLIGSAIVTSHLRWRWTQYISGIFIMFICTLDVIFLDESYPPALLVQKAQRLRHESGNWALHAQHEEWDVSINEMLHKYGVRPFQVLASPIGFLVALYASFTYGILYATLGAYPVEFEEVRGWSPVVGSLAFLGTLIGVFIGSAVNLLNQRFYVKKLRANNGKPVPEARLPPMMFGSICFAGGLFIFAWTSDPKIHWIAPMIGVVISGAGFFTIFQAAINYLIDTFQRYAASAIAANTFLRSAFAGAFPLFITQMLHALGVDWGISVFAFCAVALIPIPFLFYVYGYRIRASGQWSRESTL</sequence>
<comment type="function">
    <text evidence="6">MFS transporter; part of the gene cluster that mediates the biosynthesis of cercosporin, a light-activated, non-host-selective toxin. The perylenequinone chromophore of cercosporin absorbs light energy to attain an electronically-activated triplet state and produces active oxygen species such as the hydroxyl radical, superoxide, hydrogen peroxide or singlet oxygen upon reaction with oxygen molecules. These reactive oxygen species cause damage to various cellular components including lipids, proteins and nucleic acids. Responsible for secretion and accumulation of cercosporin, but does not play any roles in self-protection against the toxicity of cercosporin.</text>
</comment>
<feature type="domain" description="Major facilitator superfamily (MFS) profile" evidence="11">
    <location>
        <begin position="131"/>
        <end position="561"/>
    </location>
</feature>